<reference evidence="1" key="1">
    <citation type="submission" date="2023-06" db="EMBL/GenBank/DDBJ databases">
        <title>Genome-scale phylogeny and comparative genomics of the fungal order Sordariales.</title>
        <authorList>
            <consortium name="Lawrence Berkeley National Laboratory"/>
            <person name="Hensen N."/>
            <person name="Bonometti L."/>
            <person name="Westerberg I."/>
            <person name="Brannstrom I.O."/>
            <person name="Guillou S."/>
            <person name="Cros-Aarteil S."/>
            <person name="Calhoun S."/>
            <person name="Haridas S."/>
            <person name="Kuo A."/>
            <person name="Mondo S."/>
            <person name="Pangilinan J."/>
            <person name="Riley R."/>
            <person name="Labutti K."/>
            <person name="Andreopoulos B."/>
            <person name="Lipzen A."/>
            <person name="Chen C."/>
            <person name="Yanf M."/>
            <person name="Daum C."/>
            <person name="Ng V."/>
            <person name="Clum A."/>
            <person name="Steindorff A."/>
            <person name="Ohm R."/>
            <person name="Martin F."/>
            <person name="Silar P."/>
            <person name="Natvig D."/>
            <person name="Lalanne C."/>
            <person name="Gautier V."/>
            <person name="Ament-Velasquez S.L."/>
            <person name="Kruys A."/>
            <person name="Hutchinson M.I."/>
            <person name="Powell A.J."/>
            <person name="Barry K."/>
            <person name="Miller A.N."/>
            <person name="Grigoriev I.V."/>
            <person name="Debuchy R."/>
            <person name="Gladieux P."/>
            <person name="Thoren M.H."/>
            <person name="Johannesson H."/>
        </authorList>
    </citation>
    <scope>NUCLEOTIDE SEQUENCE</scope>
    <source>
        <strain evidence="1">SMH2532-1</strain>
    </source>
</reference>
<dbReference type="Gene3D" id="3.40.50.300">
    <property type="entry name" value="P-loop containing nucleotide triphosphate hydrolases"/>
    <property type="match status" value="1"/>
</dbReference>
<dbReference type="GO" id="GO:0007165">
    <property type="term" value="P:signal transduction"/>
    <property type="evidence" value="ECO:0007669"/>
    <property type="project" value="InterPro"/>
</dbReference>
<dbReference type="Proteomes" id="UP001174936">
    <property type="component" value="Unassembled WGS sequence"/>
</dbReference>
<protein>
    <submittedName>
        <fullName evidence="1">Uncharacterized protein</fullName>
    </submittedName>
</protein>
<accession>A0AA40CND9</accession>
<evidence type="ECO:0000313" key="2">
    <source>
        <dbReference type="Proteomes" id="UP001174936"/>
    </source>
</evidence>
<dbReference type="AlphaFoldDB" id="A0AA40CND9"/>
<dbReference type="Gene3D" id="1.10.400.10">
    <property type="entry name" value="GI Alpha 1, domain 2-like"/>
    <property type="match status" value="1"/>
</dbReference>
<gene>
    <name evidence="1" type="ORF">B0T16DRAFT_459458</name>
</gene>
<keyword evidence="2" id="KW-1185">Reference proteome</keyword>
<dbReference type="InterPro" id="IPR011025">
    <property type="entry name" value="GproteinA_insert"/>
</dbReference>
<comment type="caution">
    <text evidence="1">The sequence shown here is derived from an EMBL/GenBank/DDBJ whole genome shotgun (WGS) entry which is preliminary data.</text>
</comment>
<evidence type="ECO:0000313" key="1">
    <source>
        <dbReference type="EMBL" id="KAK0643294.1"/>
    </source>
</evidence>
<sequence length="606" mass="66626">MDAIAELDQLTDSLTGTIAALRGLCGDTRKENADLVTAVSNVADGLSSIHSSIGGIRRVLAGLHTKSEGDSNEGTIPGIVARCGPKFRTGLDACVSTSGVVIEKLDVVVVLSEPEEDWGYESDWGSLAGSVRDVKSTLGNQLGDRDDILKRVGGVVGPLCAAWGIVLDVLDSNQQGKAHSSQQGLLESSAYREVFRRLEKSSTGLSSADIRGSSLPWTSLLKPFRLTSLLGRSNTSDDSPSASRPTLARTKTWPTMLLKSNIDPEVAEARKRSANIDKQIQVDSAVERKKCSLMLMHGSQEGKVVLTDSFAAVAREEADSPTVIDPSPIRESLLREANMMMSIARQARDFGDEWLGHLDALEARTTNESLLALDDEVVGLLMGLWSAESCKRSSLRRGRPEPYDKMVLETMYRAVAYDYRPTLADHRRFNQAIVRSFSFSFDPISVNLIDHGVLLSPGRRPRALLRRCIEDTTSYILPIDLAHYDTIYCENETLFQTGLCMLGDLTSKPIFRESHASVVVIFHGVREFRASLKEKQFSTIYPDFAGKNDPRDTISYMMKRVIYACGAKTKVYPYVGELSSRSTVRFILAAAKETMLHRALVEAGFF</sequence>
<proteinExistence type="predicted"/>
<dbReference type="InterPro" id="IPR027417">
    <property type="entry name" value="P-loop_NTPase"/>
</dbReference>
<organism evidence="1 2">
    <name type="scientific">Cercophora newfieldiana</name>
    <dbReference type="NCBI Taxonomy" id="92897"/>
    <lineage>
        <taxon>Eukaryota</taxon>
        <taxon>Fungi</taxon>
        <taxon>Dikarya</taxon>
        <taxon>Ascomycota</taxon>
        <taxon>Pezizomycotina</taxon>
        <taxon>Sordariomycetes</taxon>
        <taxon>Sordariomycetidae</taxon>
        <taxon>Sordariales</taxon>
        <taxon>Lasiosphaeriaceae</taxon>
        <taxon>Cercophora</taxon>
    </lineage>
</organism>
<name>A0AA40CND9_9PEZI</name>
<dbReference type="EMBL" id="JAULSV010000005">
    <property type="protein sequence ID" value="KAK0643294.1"/>
    <property type="molecule type" value="Genomic_DNA"/>
</dbReference>